<proteinExistence type="predicted"/>
<reference evidence="3" key="1">
    <citation type="submission" date="2018-01" db="EMBL/GenBank/DDBJ databases">
        <title>An insight into the sialome of Amazonian anophelines.</title>
        <authorList>
            <person name="Ribeiro J.M."/>
            <person name="Scarpassa V."/>
            <person name="Calvo E."/>
        </authorList>
    </citation>
    <scope>NUCLEOTIDE SEQUENCE</scope>
</reference>
<protein>
    <submittedName>
        <fullName evidence="3">Putative secreted protein</fullName>
    </submittedName>
</protein>
<evidence type="ECO:0000256" key="1">
    <source>
        <dbReference type="SAM" id="MobiDB-lite"/>
    </source>
</evidence>
<keyword evidence="2" id="KW-0732">Signal</keyword>
<accession>A0A2M4D3K1</accession>
<dbReference type="EMBL" id="GGFL01007490">
    <property type="protein sequence ID" value="MBW71668.1"/>
    <property type="molecule type" value="Transcribed_RNA"/>
</dbReference>
<feature type="chain" id="PRO_5014753337" evidence="2">
    <location>
        <begin position="25"/>
        <end position="77"/>
    </location>
</feature>
<evidence type="ECO:0000256" key="2">
    <source>
        <dbReference type="SAM" id="SignalP"/>
    </source>
</evidence>
<feature type="region of interest" description="Disordered" evidence="1">
    <location>
        <begin position="55"/>
        <end position="77"/>
    </location>
</feature>
<feature type="signal peptide" evidence="2">
    <location>
        <begin position="1"/>
        <end position="24"/>
    </location>
</feature>
<dbReference type="AlphaFoldDB" id="A0A2M4D3K1"/>
<evidence type="ECO:0000313" key="3">
    <source>
        <dbReference type="EMBL" id="MBW71668.1"/>
    </source>
</evidence>
<organism evidence="3">
    <name type="scientific">Anopheles darlingi</name>
    <name type="common">Mosquito</name>
    <dbReference type="NCBI Taxonomy" id="43151"/>
    <lineage>
        <taxon>Eukaryota</taxon>
        <taxon>Metazoa</taxon>
        <taxon>Ecdysozoa</taxon>
        <taxon>Arthropoda</taxon>
        <taxon>Hexapoda</taxon>
        <taxon>Insecta</taxon>
        <taxon>Pterygota</taxon>
        <taxon>Neoptera</taxon>
        <taxon>Endopterygota</taxon>
        <taxon>Diptera</taxon>
        <taxon>Nematocera</taxon>
        <taxon>Culicoidea</taxon>
        <taxon>Culicidae</taxon>
        <taxon>Anophelinae</taxon>
        <taxon>Anopheles</taxon>
    </lineage>
</organism>
<sequence>MAQANGRPFSSLSLSFALLYCVCRDHSTVAITAYGDTHIRKLQKVRIFSNYPFSSSVHLDQHTDGPVGREGTGVASE</sequence>
<name>A0A2M4D3K1_ANODA</name>